<dbReference type="GO" id="GO:0005829">
    <property type="term" value="C:cytosol"/>
    <property type="evidence" value="ECO:0007669"/>
    <property type="project" value="TreeGrafter"/>
</dbReference>
<evidence type="ECO:0000256" key="3">
    <source>
        <dbReference type="ARBA" id="ARBA00023002"/>
    </source>
</evidence>
<evidence type="ECO:0000313" key="8">
    <source>
        <dbReference type="Proteomes" id="UP000198606"/>
    </source>
</evidence>
<dbReference type="InterPro" id="IPR015590">
    <property type="entry name" value="Aldehyde_DH_dom"/>
</dbReference>
<dbReference type="FunFam" id="3.40.309.10:FF:000004">
    <property type="entry name" value="Succinate-semialdehyde dehydrogenase I"/>
    <property type="match status" value="1"/>
</dbReference>
<dbReference type="STRING" id="29435.SAMN05216588_108181"/>
<dbReference type="AlphaFoldDB" id="A0A1G8G4J1"/>
<dbReference type="Proteomes" id="UP000198606">
    <property type="component" value="Unassembled WGS sequence"/>
</dbReference>
<dbReference type="FunFam" id="3.40.605.10:FF:000005">
    <property type="entry name" value="Succinate-semialdehyde dehydrogenase I"/>
    <property type="match status" value="1"/>
</dbReference>
<dbReference type="GO" id="GO:0004777">
    <property type="term" value="F:succinate-semialdehyde dehydrogenase (NAD+) activity"/>
    <property type="evidence" value="ECO:0007669"/>
    <property type="project" value="TreeGrafter"/>
</dbReference>
<dbReference type="CDD" id="cd07103">
    <property type="entry name" value="ALDH_F5_SSADH_GabD"/>
    <property type="match status" value="1"/>
</dbReference>
<evidence type="ECO:0000256" key="4">
    <source>
        <dbReference type="PROSITE-ProRule" id="PRU10007"/>
    </source>
</evidence>
<dbReference type="InterPro" id="IPR029510">
    <property type="entry name" value="Ald_DH_CS_GLU"/>
</dbReference>
<dbReference type="InterPro" id="IPR010102">
    <property type="entry name" value="Succ_semiAld_DH"/>
</dbReference>
<dbReference type="RefSeq" id="WP_084305275.1">
    <property type="nucleotide sequence ID" value="NZ_FNDG01000008.1"/>
</dbReference>
<dbReference type="InterPro" id="IPR016160">
    <property type="entry name" value="Ald_DH_CS_CYS"/>
</dbReference>
<evidence type="ECO:0000313" key="7">
    <source>
        <dbReference type="EMBL" id="SDH89176.1"/>
    </source>
</evidence>
<dbReference type="InterPro" id="IPR016161">
    <property type="entry name" value="Ald_DH/histidinol_DH"/>
</dbReference>
<dbReference type="PANTHER" id="PTHR43353">
    <property type="entry name" value="SUCCINATE-SEMIALDEHYDE DEHYDROGENASE, MITOCHONDRIAL"/>
    <property type="match status" value="1"/>
</dbReference>
<reference evidence="7 8" key="1">
    <citation type="submission" date="2016-10" db="EMBL/GenBank/DDBJ databases">
        <authorList>
            <person name="de Groot N.N."/>
        </authorList>
    </citation>
    <scope>NUCLEOTIDE SEQUENCE [LARGE SCALE GENOMIC DNA]</scope>
    <source>
        <strain evidence="7 8">LMG 18387</strain>
    </source>
</reference>
<dbReference type="NCBIfam" id="NF008415">
    <property type="entry name" value="PRK11241.1"/>
    <property type="match status" value="1"/>
</dbReference>
<dbReference type="InterPro" id="IPR050740">
    <property type="entry name" value="Aldehyde_DH_Superfamily"/>
</dbReference>
<dbReference type="PROSITE" id="PS00687">
    <property type="entry name" value="ALDEHYDE_DEHYDR_GLU"/>
    <property type="match status" value="1"/>
</dbReference>
<dbReference type="Pfam" id="PF00171">
    <property type="entry name" value="Aldedh"/>
    <property type="match status" value="1"/>
</dbReference>
<feature type="active site" evidence="4">
    <location>
        <position position="258"/>
    </location>
</feature>
<dbReference type="InterPro" id="IPR016162">
    <property type="entry name" value="Ald_DH_N"/>
</dbReference>
<dbReference type="GO" id="GO:0009450">
    <property type="term" value="P:gamma-aminobutyric acid catabolic process"/>
    <property type="evidence" value="ECO:0007669"/>
    <property type="project" value="InterPro"/>
</dbReference>
<protein>
    <submittedName>
        <fullName evidence="7">Succinate-semialdehyde dehydrogenase / glutarate-semialdehyde dehydrogenase</fullName>
    </submittedName>
</protein>
<dbReference type="PROSITE" id="PS00070">
    <property type="entry name" value="ALDEHYDE_DEHYDR_CYS"/>
    <property type="match status" value="1"/>
</dbReference>
<accession>A0A1G8G4J1</accession>
<dbReference type="InterPro" id="IPR016163">
    <property type="entry name" value="Ald_DH_C"/>
</dbReference>
<evidence type="ECO:0000259" key="6">
    <source>
        <dbReference type="Pfam" id="PF00171"/>
    </source>
</evidence>
<evidence type="ECO:0000256" key="1">
    <source>
        <dbReference type="ARBA" id="ARBA00009986"/>
    </source>
</evidence>
<evidence type="ECO:0000256" key="2">
    <source>
        <dbReference type="ARBA" id="ARBA00022857"/>
    </source>
</evidence>
<dbReference type="Gene3D" id="3.40.309.10">
    <property type="entry name" value="Aldehyde Dehydrogenase, Chain A, domain 2"/>
    <property type="match status" value="1"/>
</dbReference>
<organism evidence="7 8">
    <name type="scientific">Phytopseudomonas flavescens</name>
    <dbReference type="NCBI Taxonomy" id="29435"/>
    <lineage>
        <taxon>Bacteria</taxon>
        <taxon>Pseudomonadati</taxon>
        <taxon>Pseudomonadota</taxon>
        <taxon>Gammaproteobacteria</taxon>
        <taxon>Pseudomonadales</taxon>
        <taxon>Pseudomonadaceae</taxon>
        <taxon>Phytopseudomonas</taxon>
    </lineage>
</organism>
<name>A0A1G8G4J1_9GAMM</name>
<keyword evidence="3 5" id="KW-0560">Oxidoreductase</keyword>
<dbReference type="EMBL" id="FNDG01000008">
    <property type="protein sequence ID" value="SDH89176.1"/>
    <property type="molecule type" value="Genomic_DNA"/>
</dbReference>
<keyword evidence="2" id="KW-0521">NADP</keyword>
<proteinExistence type="inferred from homology"/>
<comment type="similarity">
    <text evidence="1 5">Belongs to the aldehyde dehydrogenase family.</text>
</comment>
<dbReference type="SUPFAM" id="SSF53720">
    <property type="entry name" value="ALDH-like"/>
    <property type="match status" value="1"/>
</dbReference>
<dbReference type="PANTHER" id="PTHR43353:SF5">
    <property type="entry name" value="SUCCINATE-SEMIALDEHYDE DEHYDROGENASE, MITOCHONDRIAL"/>
    <property type="match status" value="1"/>
</dbReference>
<dbReference type="Gene3D" id="3.40.605.10">
    <property type="entry name" value="Aldehyde Dehydrogenase, Chain A, domain 1"/>
    <property type="match status" value="1"/>
</dbReference>
<dbReference type="NCBIfam" id="TIGR01780">
    <property type="entry name" value="SSADH"/>
    <property type="match status" value="1"/>
</dbReference>
<sequence>MKLNDPDLLRHQAYINGQWRDASDGASTEIFNPANGQSLGRVPNLSAAQTRAAIDAARDAQPAWRALTAKERAARLRNWYELMLANQEDLAQIMTAEQGKPLSEARGEVLYAASFIEWFAEEAKRVYGDTIPGHQADKRLLVTKEPVGVTAAITPWNFPAAMITRKAGPALAAGCAMVLKPAPQTPFSALALAVLAERAGIPAGLFSVLPADAERSREVGFELCANPIVRKLSFTGSTGVGIKLMEQCAATLKKLSLELGGNAPFIVFADADLDAAVEGAMVAKYRNAGQTCVCANRIYVHDAVYDAFAEKLAAAVGQLKVGQGSEAGVTTGPLIDGNAVAKVQAHLADALEKGARVLQGGKALGGNFFEPTVLADVTTEMRVAREETFGPLAPLFRFSDEADVVRQANDTEFGLACYFYTRDLGRTFRVAEALEYGMVGINTGLISNEVAPFGGMKASGLGREGSRYGLDEYLEIKYLCLGI</sequence>
<feature type="domain" description="Aldehyde dehydrogenase" evidence="6">
    <location>
        <begin position="19"/>
        <end position="478"/>
    </location>
</feature>
<evidence type="ECO:0000256" key="5">
    <source>
        <dbReference type="RuleBase" id="RU003345"/>
    </source>
</evidence>
<gene>
    <name evidence="7" type="ORF">SAMN05216588_108181</name>
</gene>